<keyword evidence="2" id="KW-0472">Membrane</keyword>
<feature type="chain" id="PRO_5008718865" description="DUF4350 domain-containing protein" evidence="3">
    <location>
        <begin position="21"/>
        <end position="442"/>
    </location>
</feature>
<sequence length="442" mass="45989">MIVPLAVAAALLAGTIGAHALDQPDPTDPGFLSPVATDDDGGSRLADALRARGVTVRRETDLLPALLALDNAPATLFVPAPELLHPDTLGALGELPAGRRLVLVDPARRMLETAGLPVVPTDRRWATRAVGPAADGRPCPLPEATRAGVAAAQLQRYAAAPDGPVALDRCYAGGLVRLPGRAETVVIGASDPFRNDRIAERGNEALGVGLLGVHDRVVWLDLDGPAPPPTFGRPGGDGEPAWSPTPGGSTEHDNGGTGEGQGQPGGPGPATDQHDGPGDPPGQGGPPPPDDHPLRDAFPPWFWALLVQLALVALLVVLWRARRLGPPVGEPLPVEVRSAETVLGRARLYQRARARGPAAATLRTATLGRVRDRLDLPTTTGHAELATRVAERVGGDPEQIHELLYGAAPRTDAELVALARSLDRLTRTVAAAPGRPTEGDPR</sequence>
<gene>
    <name evidence="5" type="ORF">GA0070623_2698</name>
</gene>
<protein>
    <recommendedName>
        <fullName evidence="4">DUF4350 domain-containing protein</fullName>
    </recommendedName>
</protein>
<evidence type="ECO:0000313" key="6">
    <source>
        <dbReference type="Proteomes" id="UP000198226"/>
    </source>
</evidence>
<evidence type="ECO:0000313" key="5">
    <source>
        <dbReference type="EMBL" id="SCG59547.1"/>
    </source>
</evidence>
<reference evidence="6" key="1">
    <citation type="submission" date="2016-06" db="EMBL/GenBank/DDBJ databases">
        <authorList>
            <person name="Varghese N."/>
            <person name="Submissions Spin"/>
        </authorList>
    </citation>
    <scope>NUCLEOTIDE SEQUENCE [LARGE SCALE GENOMIC DNA]</scope>
    <source>
        <strain evidence="6">DSM 44983</strain>
    </source>
</reference>
<proteinExistence type="predicted"/>
<organism evidence="5 6">
    <name type="scientific">Micromonospora rifamycinica</name>
    <dbReference type="NCBI Taxonomy" id="291594"/>
    <lineage>
        <taxon>Bacteria</taxon>
        <taxon>Bacillati</taxon>
        <taxon>Actinomycetota</taxon>
        <taxon>Actinomycetes</taxon>
        <taxon>Micromonosporales</taxon>
        <taxon>Micromonosporaceae</taxon>
        <taxon>Micromonospora</taxon>
    </lineage>
</organism>
<keyword evidence="2" id="KW-1133">Transmembrane helix</keyword>
<feature type="region of interest" description="Disordered" evidence="1">
    <location>
        <begin position="225"/>
        <end position="294"/>
    </location>
</feature>
<feature type="compositionally biased region" description="Gly residues" evidence="1">
    <location>
        <begin position="255"/>
        <end position="265"/>
    </location>
</feature>
<keyword evidence="6" id="KW-1185">Reference proteome</keyword>
<dbReference type="EMBL" id="LT607752">
    <property type="protein sequence ID" value="SCG59547.1"/>
    <property type="molecule type" value="Genomic_DNA"/>
</dbReference>
<evidence type="ECO:0000256" key="2">
    <source>
        <dbReference type="SAM" id="Phobius"/>
    </source>
</evidence>
<dbReference type="InterPro" id="IPR025646">
    <property type="entry name" value="DUF4350"/>
</dbReference>
<name>A0A1C5IMI2_9ACTN</name>
<dbReference type="RefSeq" id="WP_231932775.1">
    <property type="nucleotide sequence ID" value="NZ_LRMV01000039.1"/>
</dbReference>
<evidence type="ECO:0000259" key="4">
    <source>
        <dbReference type="Pfam" id="PF14258"/>
    </source>
</evidence>
<evidence type="ECO:0000256" key="1">
    <source>
        <dbReference type="SAM" id="MobiDB-lite"/>
    </source>
</evidence>
<feature type="signal peptide" evidence="3">
    <location>
        <begin position="1"/>
        <end position="20"/>
    </location>
</feature>
<evidence type="ECO:0000256" key="3">
    <source>
        <dbReference type="SAM" id="SignalP"/>
    </source>
</evidence>
<feature type="domain" description="DUF4350" evidence="4">
    <location>
        <begin position="37"/>
        <end position="211"/>
    </location>
</feature>
<dbReference type="AlphaFoldDB" id="A0A1C5IMI2"/>
<accession>A0A1C5IMI2</accession>
<feature type="compositionally biased region" description="Pro residues" evidence="1">
    <location>
        <begin position="278"/>
        <end position="288"/>
    </location>
</feature>
<dbReference type="Proteomes" id="UP000198226">
    <property type="component" value="Chromosome I"/>
</dbReference>
<keyword evidence="2" id="KW-0812">Transmembrane</keyword>
<keyword evidence="3" id="KW-0732">Signal</keyword>
<feature type="transmembrane region" description="Helical" evidence="2">
    <location>
        <begin position="301"/>
        <end position="319"/>
    </location>
</feature>
<dbReference type="Pfam" id="PF14258">
    <property type="entry name" value="DUF4350"/>
    <property type="match status" value="1"/>
</dbReference>